<dbReference type="KEGG" id="smo:SELMODRAFT_418707"/>
<sequence>MQLQGIALDSIALICLRVPSPAPDKRMLTCLLSEIQCLKLRRILFFDSKCDDRQRVGSRETTPRSGKLKLKFETMTKKLGVLPDRVRVGRDECLSSFALQYDLVLGVLRTMLELEYHPPVKVWSAKTRPEKTENLTNIEQPLQRLRNLERAEQLWELMSAEAGVELAVVSYNTLINGYLEAGDNEQALIVFLQHACQGFSTNPFRILERHQGFANVRSFFETNTSSSVIPSEPARSTVVFEKQTGYQKSIFKKRPLDPWSPDETRSLAWIYRTCRIDPAQERRAHAVVLAPSFHWLPLMPVRRRSPGSTEIIWPLLWIDRKPALPLGARFMNCGEQKRFACRVKGDFLHGKIFLSYGIFRKKMGTSWRRGRYAAQQFVYAAYTRYGKVAEVSEIYKEGPGVEIAADYVGEKRAGRRDVPGRGFHARAAAKELFDSMGARIPGAGTRSRGHMRRRPAIRVVVGLYFSCWRRGSLVKKWELYYGPKSKKLNVTFTMILLLLEEQQTSRGESKDVKVCVNFGQNQFVFDVEEHEKHQAEVENIPALCLDTFYIQKTWQARH</sequence>
<dbReference type="HOGENOM" id="CLU_488698_0_0_1"/>
<keyword evidence="4" id="KW-1185">Reference proteome</keyword>
<evidence type="ECO:0000256" key="1">
    <source>
        <dbReference type="ARBA" id="ARBA00022737"/>
    </source>
</evidence>
<feature type="repeat" description="PPR" evidence="2">
    <location>
        <begin position="167"/>
        <end position="201"/>
    </location>
</feature>
<dbReference type="InParanoid" id="D8S6W6"/>
<keyword evidence="1" id="KW-0677">Repeat</keyword>
<evidence type="ECO:0000256" key="2">
    <source>
        <dbReference type="PROSITE-ProRule" id="PRU00708"/>
    </source>
</evidence>
<gene>
    <name evidence="3" type="ORF">SELMODRAFT_418707</name>
</gene>
<dbReference type="Proteomes" id="UP000001514">
    <property type="component" value="Unassembled WGS sequence"/>
</dbReference>
<evidence type="ECO:0000313" key="4">
    <source>
        <dbReference type="Proteomes" id="UP000001514"/>
    </source>
</evidence>
<dbReference type="InterPro" id="IPR002885">
    <property type="entry name" value="PPR_rpt"/>
</dbReference>
<dbReference type="Gramene" id="EFJ19881">
    <property type="protein sequence ID" value="EFJ19881"/>
    <property type="gene ID" value="SELMODRAFT_418707"/>
</dbReference>
<protein>
    <submittedName>
        <fullName evidence="3">Uncharacterized protein</fullName>
    </submittedName>
</protein>
<dbReference type="Gene3D" id="1.25.40.10">
    <property type="entry name" value="Tetratricopeptide repeat domain"/>
    <property type="match status" value="1"/>
</dbReference>
<evidence type="ECO:0000313" key="3">
    <source>
        <dbReference type="EMBL" id="EFJ19881.1"/>
    </source>
</evidence>
<reference evidence="3 4" key="1">
    <citation type="journal article" date="2011" name="Science">
        <title>The Selaginella genome identifies genetic changes associated with the evolution of vascular plants.</title>
        <authorList>
            <person name="Banks J.A."/>
            <person name="Nishiyama T."/>
            <person name="Hasebe M."/>
            <person name="Bowman J.L."/>
            <person name="Gribskov M."/>
            <person name="dePamphilis C."/>
            <person name="Albert V.A."/>
            <person name="Aono N."/>
            <person name="Aoyama T."/>
            <person name="Ambrose B.A."/>
            <person name="Ashton N.W."/>
            <person name="Axtell M.J."/>
            <person name="Barker E."/>
            <person name="Barker M.S."/>
            <person name="Bennetzen J.L."/>
            <person name="Bonawitz N.D."/>
            <person name="Chapple C."/>
            <person name="Cheng C."/>
            <person name="Correa L.G."/>
            <person name="Dacre M."/>
            <person name="DeBarry J."/>
            <person name="Dreyer I."/>
            <person name="Elias M."/>
            <person name="Engstrom E.M."/>
            <person name="Estelle M."/>
            <person name="Feng L."/>
            <person name="Finet C."/>
            <person name="Floyd S.K."/>
            <person name="Frommer W.B."/>
            <person name="Fujita T."/>
            <person name="Gramzow L."/>
            <person name="Gutensohn M."/>
            <person name="Harholt J."/>
            <person name="Hattori M."/>
            <person name="Heyl A."/>
            <person name="Hirai T."/>
            <person name="Hiwatashi Y."/>
            <person name="Ishikawa M."/>
            <person name="Iwata M."/>
            <person name="Karol K.G."/>
            <person name="Koehler B."/>
            <person name="Kolukisaoglu U."/>
            <person name="Kubo M."/>
            <person name="Kurata T."/>
            <person name="Lalonde S."/>
            <person name="Li K."/>
            <person name="Li Y."/>
            <person name="Litt A."/>
            <person name="Lyons E."/>
            <person name="Manning G."/>
            <person name="Maruyama T."/>
            <person name="Michael T.P."/>
            <person name="Mikami K."/>
            <person name="Miyazaki S."/>
            <person name="Morinaga S."/>
            <person name="Murata T."/>
            <person name="Mueller-Roeber B."/>
            <person name="Nelson D.R."/>
            <person name="Obara M."/>
            <person name="Oguri Y."/>
            <person name="Olmstead R.G."/>
            <person name="Onodera N."/>
            <person name="Petersen B.L."/>
            <person name="Pils B."/>
            <person name="Prigge M."/>
            <person name="Rensing S.A."/>
            <person name="Riano-Pachon D.M."/>
            <person name="Roberts A.W."/>
            <person name="Sato Y."/>
            <person name="Scheller H.V."/>
            <person name="Schulz B."/>
            <person name="Schulz C."/>
            <person name="Shakirov E.V."/>
            <person name="Shibagaki N."/>
            <person name="Shinohara N."/>
            <person name="Shippen D.E."/>
            <person name="Soerensen I."/>
            <person name="Sotooka R."/>
            <person name="Sugimoto N."/>
            <person name="Sugita M."/>
            <person name="Sumikawa N."/>
            <person name="Tanurdzic M."/>
            <person name="Theissen G."/>
            <person name="Ulvskov P."/>
            <person name="Wakazuki S."/>
            <person name="Weng J.K."/>
            <person name="Willats W.W."/>
            <person name="Wipf D."/>
            <person name="Wolf P.G."/>
            <person name="Yang L."/>
            <person name="Zimmer A.D."/>
            <person name="Zhu Q."/>
            <person name="Mitros T."/>
            <person name="Hellsten U."/>
            <person name="Loque D."/>
            <person name="Otillar R."/>
            <person name="Salamov A."/>
            <person name="Schmutz J."/>
            <person name="Shapiro H."/>
            <person name="Lindquist E."/>
            <person name="Lucas S."/>
            <person name="Rokhsar D."/>
            <person name="Grigoriev I.V."/>
        </authorList>
    </citation>
    <scope>NUCLEOTIDE SEQUENCE [LARGE SCALE GENOMIC DNA]</scope>
</reference>
<organism evidence="4">
    <name type="scientific">Selaginella moellendorffii</name>
    <name type="common">Spikemoss</name>
    <dbReference type="NCBI Taxonomy" id="88036"/>
    <lineage>
        <taxon>Eukaryota</taxon>
        <taxon>Viridiplantae</taxon>
        <taxon>Streptophyta</taxon>
        <taxon>Embryophyta</taxon>
        <taxon>Tracheophyta</taxon>
        <taxon>Lycopodiopsida</taxon>
        <taxon>Selaginellales</taxon>
        <taxon>Selaginellaceae</taxon>
        <taxon>Selaginella</taxon>
    </lineage>
</organism>
<dbReference type="InterPro" id="IPR011990">
    <property type="entry name" value="TPR-like_helical_dom_sf"/>
</dbReference>
<proteinExistence type="predicted"/>
<accession>D8S6W6</accession>
<dbReference type="PROSITE" id="PS51375">
    <property type="entry name" value="PPR"/>
    <property type="match status" value="1"/>
</dbReference>
<name>D8S6W6_SELML</name>
<dbReference type="AlphaFoldDB" id="D8S6W6"/>
<dbReference type="EMBL" id="GL377604">
    <property type="protein sequence ID" value="EFJ19881.1"/>
    <property type="molecule type" value="Genomic_DNA"/>
</dbReference>